<dbReference type="SUPFAM" id="SSF52172">
    <property type="entry name" value="CheY-like"/>
    <property type="match status" value="1"/>
</dbReference>
<dbReference type="PANTHER" id="PTHR43228">
    <property type="entry name" value="TWO-COMPONENT RESPONSE REGULATOR"/>
    <property type="match status" value="1"/>
</dbReference>
<keyword evidence="1" id="KW-0597">Phosphoprotein</keyword>
<dbReference type="PANTHER" id="PTHR43228:SF1">
    <property type="entry name" value="TWO-COMPONENT RESPONSE REGULATOR ARR22"/>
    <property type="match status" value="1"/>
</dbReference>
<accession>A0ABT7DRZ1</accession>
<dbReference type="InterPro" id="IPR011006">
    <property type="entry name" value="CheY-like_superfamily"/>
</dbReference>
<dbReference type="PROSITE" id="PS50110">
    <property type="entry name" value="RESPONSE_REGULATORY"/>
    <property type="match status" value="1"/>
</dbReference>
<dbReference type="EMBL" id="JARRAF010000002">
    <property type="protein sequence ID" value="MDK2122842.1"/>
    <property type="molecule type" value="Genomic_DNA"/>
</dbReference>
<feature type="modified residue" description="4-aspartylphosphate" evidence="1">
    <location>
        <position position="58"/>
    </location>
</feature>
<dbReference type="Proteomes" id="UP001172778">
    <property type="component" value="Unassembled WGS sequence"/>
</dbReference>
<keyword evidence="4" id="KW-1185">Reference proteome</keyword>
<evidence type="ECO:0000256" key="1">
    <source>
        <dbReference type="PROSITE-ProRule" id="PRU00169"/>
    </source>
</evidence>
<dbReference type="InterPro" id="IPR001789">
    <property type="entry name" value="Sig_transdc_resp-reg_receiver"/>
</dbReference>
<dbReference type="Gene3D" id="3.40.50.2300">
    <property type="match status" value="1"/>
</dbReference>
<sequence length="123" mass="13210">MSTNNKRVLIVDDSKVSRMLARAYIEEKYPGWEILEAGNGQEALSIAADLSLDLVMMDVNMPGISGLEAAEQIKASQPAATITMLTANVQNSVRQRAEAISVHFLEKPITAATIQQALALIGA</sequence>
<reference evidence="3" key="1">
    <citation type="submission" date="2023-03" db="EMBL/GenBank/DDBJ databases">
        <title>Chitinimonas shenzhenensis gen. nov., sp. nov., a novel member of family Burkholderiaceae isolated from activated sludge collected in Shen Zhen, China.</title>
        <authorList>
            <person name="Wang X."/>
        </authorList>
    </citation>
    <scope>NUCLEOTIDE SEQUENCE</scope>
    <source>
        <strain evidence="3">DQS-5</strain>
    </source>
</reference>
<dbReference type="InterPro" id="IPR052048">
    <property type="entry name" value="ST_Response_Regulator"/>
</dbReference>
<dbReference type="CDD" id="cd17546">
    <property type="entry name" value="REC_hyHK_CKI1_RcsC-like"/>
    <property type="match status" value="1"/>
</dbReference>
<evidence type="ECO:0000313" key="3">
    <source>
        <dbReference type="EMBL" id="MDK2122842.1"/>
    </source>
</evidence>
<protein>
    <submittedName>
        <fullName evidence="3">Response regulator</fullName>
    </submittedName>
</protein>
<proteinExistence type="predicted"/>
<feature type="domain" description="Response regulatory" evidence="2">
    <location>
        <begin position="7"/>
        <end position="122"/>
    </location>
</feature>
<gene>
    <name evidence="3" type="ORF">PZA18_02125</name>
</gene>
<evidence type="ECO:0000259" key="2">
    <source>
        <dbReference type="PROSITE" id="PS50110"/>
    </source>
</evidence>
<evidence type="ECO:0000313" key="4">
    <source>
        <dbReference type="Proteomes" id="UP001172778"/>
    </source>
</evidence>
<dbReference type="RefSeq" id="WP_284099129.1">
    <property type="nucleotide sequence ID" value="NZ_JARRAF010000002.1"/>
</dbReference>
<dbReference type="SMART" id="SM00448">
    <property type="entry name" value="REC"/>
    <property type="match status" value="1"/>
</dbReference>
<dbReference type="Pfam" id="PF00072">
    <property type="entry name" value="Response_reg"/>
    <property type="match status" value="1"/>
</dbReference>
<comment type="caution">
    <text evidence="3">The sequence shown here is derived from an EMBL/GenBank/DDBJ whole genome shotgun (WGS) entry which is preliminary data.</text>
</comment>
<name>A0ABT7DRZ1_9NEIS</name>
<organism evidence="3 4">
    <name type="scientific">Parachitinimonas caeni</name>
    <dbReference type="NCBI Taxonomy" id="3031301"/>
    <lineage>
        <taxon>Bacteria</taxon>
        <taxon>Pseudomonadati</taxon>
        <taxon>Pseudomonadota</taxon>
        <taxon>Betaproteobacteria</taxon>
        <taxon>Neisseriales</taxon>
        <taxon>Chitinibacteraceae</taxon>
        <taxon>Parachitinimonas</taxon>
    </lineage>
</organism>